<gene>
    <name evidence="2" type="ORF">PGTG_18437</name>
</gene>
<feature type="domain" description="GH18" evidence="1">
    <location>
        <begin position="215"/>
        <end position="598"/>
    </location>
</feature>
<dbReference type="eggNOG" id="KOG2806">
    <property type="taxonomic scope" value="Eukaryota"/>
</dbReference>
<dbReference type="KEGG" id="pgr:PGTG_18437"/>
<dbReference type="HOGENOM" id="CLU_002833_6_3_1"/>
<dbReference type="GO" id="GO:0005576">
    <property type="term" value="C:extracellular region"/>
    <property type="evidence" value="ECO:0000318"/>
    <property type="project" value="GO_Central"/>
</dbReference>
<reference evidence="3" key="2">
    <citation type="journal article" date="2011" name="Proc. Natl. Acad. Sci. U.S.A.">
        <title>Obligate biotrophy features unraveled by the genomic analysis of rust fungi.</title>
        <authorList>
            <person name="Duplessis S."/>
            <person name="Cuomo C.A."/>
            <person name="Lin Y.-C."/>
            <person name="Aerts A."/>
            <person name="Tisserant E."/>
            <person name="Veneault-Fourrey C."/>
            <person name="Joly D.L."/>
            <person name="Hacquard S."/>
            <person name="Amselem J."/>
            <person name="Cantarel B.L."/>
            <person name="Chiu R."/>
            <person name="Coutinho P.M."/>
            <person name="Feau N."/>
            <person name="Field M."/>
            <person name="Frey P."/>
            <person name="Gelhaye E."/>
            <person name="Goldberg J."/>
            <person name="Grabherr M.G."/>
            <person name="Kodira C.D."/>
            <person name="Kohler A."/>
            <person name="Kuees U."/>
            <person name="Lindquist E.A."/>
            <person name="Lucas S.M."/>
            <person name="Mago R."/>
            <person name="Mauceli E."/>
            <person name="Morin E."/>
            <person name="Murat C."/>
            <person name="Pangilinan J.L."/>
            <person name="Park R."/>
            <person name="Pearson M."/>
            <person name="Quesneville H."/>
            <person name="Rouhier N."/>
            <person name="Sakthikumar S."/>
            <person name="Salamov A.A."/>
            <person name="Schmutz J."/>
            <person name="Selles B."/>
            <person name="Shapiro H."/>
            <person name="Tanguay P."/>
            <person name="Tuskan G.A."/>
            <person name="Henrissat B."/>
            <person name="Van de Peer Y."/>
            <person name="Rouze P."/>
            <person name="Ellis J.G."/>
            <person name="Dodds P.N."/>
            <person name="Schein J.E."/>
            <person name="Zhong S."/>
            <person name="Hamelin R.C."/>
            <person name="Grigoriev I.V."/>
            <person name="Szabo L.J."/>
            <person name="Martin F."/>
        </authorList>
    </citation>
    <scope>NUCLEOTIDE SEQUENCE [LARGE SCALE GENOMIC DNA]</scope>
    <source>
        <strain evidence="3">CRL 75-36-700-3 / race SCCL</strain>
    </source>
</reference>
<dbReference type="SMART" id="SM00636">
    <property type="entry name" value="Glyco_18"/>
    <property type="match status" value="1"/>
</dbReference>
<dbReference type="Gene3D" id="3.20.20.80">
    <property type="entry name" value="Glycosidases"/>
    <property type="match status" value="1"/>
</dbReference>
<dbReference type="OrthoDB" id="73875at2759"/>
<dbReference type="AlphaFoldDB" id="E3L611"/>
<accession>E3L611</accession>
<reference key="1">
    <citation type="submission" date="2007-01" db="EMBL/GenBank/DDBJ databases">
        <title>The Genome Sequence of Puccinia graminis f. sp. tritici Strain CRL 75-36-700-3.</title>
        <authorList>
            <consortium name="The Broad Institute Genome Sequencing Platform"/>
            <person name="Birren B."/>
            <person name="Lander E."/>
            <person name="Galagan J."/>
            <person name="Nusbaum C."/>
            <person name="Devon K."/>
            <person name="Cuomo C."/>
            <person name="Jaffe D."/>
            <person name="Butler J."/>
            <person name="Alvarez P."/>
            <person name="Gnerre S."/>
            <person name="Grabherr M."/>
            <person name="Mauceli E."/>
            <person name="Brockman W."/>
            <person name="Young S."/>
            <person name="LaButti K."/>
            <person name="Sykes S."/>
            <person name="DeCaprio D."/>
            <person name="Crawford M."/>
            <person name="Koehrsen M."/>
            <person name="Engels R."/>
            <person name="Montgomery P."/>
            <person name="Pearson M."/>
            <person name="Howarth C."/>
            <person name="Larson L."/>
            <person name="White J."/>
            <person name="Zeng Q."/>
            <person name="Kodira C."/>
            <person name="Yandava C."/>
            <person name="Alvarado L."/>
            <person name="O'Leary S."/>
            <person name="Szabo L."/>
            <person name="Dean R."/>
            <person name="Schein J."/>
        </authorList>
    </citation>
    <scope>NUCLEOTIDE SEQUENCE</scope>
    <source>
        <strain>CRL 75-36-700-3</strain>
    </source>
</reference>
<dbReference type="GO" id="GO:0008061">
    <property type="term" value="F:chitin binding"/>
    <property type="evidence" value="ECO:0007669"/>
    <property type="project" value="InterPro"/>
</dbReference>
<evidence type="ECO:0000259" key="1">
    <source>
        <dbReference type="PROSITE" id="PS51910"/>
    </source>
</evidence>
<dbReference type="STRING" id="418459.E3L611"/>
<dbReference type="RefSeq" id="XP_003336405.2">
    <property type="nucleotide sequence ID" value="XM_003336357.2"/>
</dbReference>
<dbReference type="VEuPathDB" id="FungiDB:PGTG_18437"/>
<dbReference type="PANTHER" id="PTHR11177">
    <property type="entry name" value="CHITINASE"/>
    <property type="match status" value="1"/>
</dbReference>
<dbReference type="Proteomes" id="UP000008783">
    <property type="component" value="Unassembled WGS sequence"/>
</dbReference>
<dbReference type="EMBL" id="DS178355">
    <property type="protein sequence ID" value="EFP91986.2"/>
    <property type="molecule type" value="Genomic_DNA"/>
</dbReference>
<dbReference type="GeneID" id="10531938"/>
<dbReference type="GO" id="GO:0004568">
    <property type="term" value="F:chitinase activity"/>
    <property type="evidence" value="ECO:0000318"/>
    <property type="project" value="GO_Central"/>
</dbReference>
<organism evidence="2 3">
    <name type="scientific">Puccinia graminis f. sp. tritici (strain CRL 75-36-700-3 / race SCCL)</name>
    <name type="common">Black stem rust fungus</name>
    <dbReference type="NCBI Taxonomy" id="418459"/>
    <lineage>
        <taxon>Eukaryota</taxon>
        <taxon>Fungi</taxon>
        <taxon>Dikarya</taxon>
        <taxon>Basidiomycota</taxon>
        <taxon>Pucciniomycotina</taxon>
        <taxon>Pucciniomycetes</taxon>
        <taxon>Pucciniales</taxon>
        <taxon>Pucciniaceae</taxon>
        <taxon>Puccinia</taxon>
    </lineage>
</organism>
<evidence type="ECO:0000313" key="2">
    <source>
        <dbReference type="EMBL" id="EFP91986.2"/>
    </source>
</evidence>
<dbReference type="InterPro" id="IPR050314">
    <property type="entry name" value="Glycosyl_Hydrlase_18"/>
</dbReference>
<protein>
    <recommendedName>
        <fullName evidence="1">GH18 domain-containing protein</fullName>
    </recommendedName>
</protein>
<dbReference type="PROSITE" id="PS51910">
    <property type="entry name" value="GH18_2"/>
    <property type="match status" value="1"/>
</dbReference>
<dbReference type="InParanoid" id="E3L611"/>
<dbReference type="SUPFAM" id="SSF51445">
    <property type="entry name" value="(Trans)glycosidases"/>
    <property type="match status" value="1"/>
</dbReference>
<keyword evidence="3" id="KW-1185">Reference proteome</keyword>
<dbReference type="PANTHER" id="PTHR11177:SF317">
    <property type="entry name" value="CHITINASE 12-RELATED"/>
    <property type="match status" value="1"/>
</dbReference>
<dbReference type="InterPro" id="IPR001223">
    <property type="entry name" value="Glyco_hydro18_cat"/>
</dbReference>
<name>E3L611_PUCGT</name>
<evidence type="ECO:0000313" key="3">
    <source>
        <dbReference type="Proteomes" id="UP000008783"/>
    </source>
</evidence>
<dbReference type="InterPro" id="IPR017853">
    <property type="entry name" value="GH"/>
</dbReference>
<sequence length="598" mass="64965">MDWASPPALPEHAVSFAVSWWIGCHEKPFAALDMLAPYKKHCTYTSGFITFLARYTSDCSMGDFPKSKCFHGGVGITHTRTGTSPLSPRGFGTVLQNLLGSSFISGKEGTQAMMTLVQNAYKNTMLGAGKEMPSFLQSFSSTVELFSITIESSPPNGHVSVSFSSSSSSAEAHSNSAKVQFSTDLPITNTTMIPDVGSGNSTHNANSNPKKTGGRKLAGYYPVYNAEGQPLSELRYDLYDEIIFFVATTTENFTLGTYPLNQNEWDSLAFDFVKSCKNHSVTPTYAVGGWGGSRYFSALTATSENRTAFADSTISFAKKYGFEGIDFDWEYASIQGIGCNTVNDADVQNQQLLFKEVKSKWPEGKLSTAQSIAGIRDANYGKLPASDVSLMAQVVDEVRIMAYDVHGSFTKTTGPNAPIRATCADPENQLSVETAIEIYLKQGFKPEQLSLGIPGYAKSWTLAKPELTPRIVGNYTSYYYQNYTGIPAGGRYDDQPGLDVCGQKTGYGGSWLVNELVTAGFLNEDENSGGKGYTRYYDECSGEPFLASETTLITYDDTASTVAKVEYANSKNLGGVFFFDTMGPRDKTVKAARTALSN</sequence>
<dbReference type="GO" id="GO:0006032">
    <property type="term" value="P:chitin catabolic process"/>
    <property type="evidence" value="ECO:0000318"/>
    <property type="project" value="GO_Central"/>
</dbReference>
<dbReference type="InterPro" id="IPR029070">
    <property type="entry name" value="Chitinase_insertion_sf"/>
</dbReference>
<dbReference type="GO" id="GO:0005975">
    <property type="term" value="P:carbohydrate metabolic process"/>
    <property type="evidence" value="ECO:0007669"/>
    <property type="project" value="InterPro"/>
</dbReference>
<dbReference type="Pfam" id="PF00704">
    <property type="entry name" value="Glyco_hydro_18"/>
    <property type="match status" value="1"/>
</dbReference>
<dbReference type="Gene3D" id="3.10.50.10">
    <property type="match status" value="1"/>
</dbReference>
<proteinExistence type="predicted"/>
<dbReference type="FunFam" id="3.10.50.10:FF:000011">
    <property type="entry name" value="Uncharacterized protein"/>
    <property type="match status" value="1"/>
</dbReference>
<dbReference type="InterPro" id="IPR011583">
    <property type="entry name" value="Chitinase_II/V-like_cat"/>
</dbReference>